<dbReference type="STRING" id="1178516.AWR27_13470"/>
<dbReference type="OrthoDB" id="963084at2"/>
<keyword evidence="2" id="KW-1185">Reference proteome</keyword>
<gene>
    <name evidence="1" type="ORF">AWR27_13470</name>
</gene>
<accession>A0A1P9WY34</accession>
<dbReference type="AlphaFoldDB" id="A0A1P9WY34"/>
<reference evidence="1 2" key="1">
    <citation type="submission" date="2016-01" db="EMBL/GenBank/DDBJ databases">
        <authorList>
            <person name="Oliw E.H."/>
        </authorList>
    </citation>
    <scope>NUCLEOTIDE SEQUENCE [LARGE SCALE GENOMIC DNA]</scope>
    <source>
        <strain evidence="1 2">DY10</strain>
    </source>
</reference>
<evidence type="ECO:0000313" key="1">
    <source>
        <dbReference type="EMBL" id="AQG80238.1"/>
    </source>
</evidence>
<organism evidence="1 2">
    <name type="scientific">Spirosoma montaniterrae</name>
    <dbReference type="NCBI Taxonomy" id="1178516"/>
    <lineage>
        <taxon>Bacteria</taxon>
        <taxon>Pseudomonadati</taxon>
        <taxon>Bacteroidota</taxon>
        <taxon>Cytophagia</taxon>
        <taxon>Cytophagales</taxon>
        <taxon>Cytophagaceae</taxon>
        <taxon>Spirosoma</taxon>
    </lineage>
</organism>
<name>A0A1P9WY34_9BACT</name>
<evidence type="ECO:0000313" key="2">
    <source>
        <dbReference type="Proteomes" id="UP000187941"/>
    </source>
</evidence>
<sequence>MWYFLIRHDSVSTAQYQNLQQRASLTEVELFSEPYINWYVFSVEKQHYIAFMNYLDGEGISYDLTADRPSRDDLLAAMR</sequence>
<proteinExistence type="predicted"/>
<protein>
    <submittedName>
        <fullName evidence="1">Uncharacterized protein</fullName>
    </submittedName>
</protein>
<dbReference type="Proteomes" id="UP000187941">
    <property type="component" value="Chromosome"/>
</dbReference>
<dbReference type="KEGG" id="smon:AWR27_13470"/>
<dbReference type="EMBL" id="CP014263">
    <property type="protein sequence ID" value="AQG80238.1"/>
    <property type="molecule type" value="Genomic_DNA"/>
</dbReference>
<dbReference type="RefSeq" id="WP_077131663.1">
    <property type="nucleotide sequence ID" value="NZ_CP014263.1"/>
</dbReference>